<organism evidence="2 3">
    <name type="scientific">Dreissena polymorpha</name>
    <name type="common">Zebra mussel</name>
    <name type="synonym">Mytilus polymorpha</name>
    <dbReference type="NCBI Taxonomy" id="45954"/>
    <lineage>
        <taxon>Eukaryota</taxon>
        <taxon>Metazoa</taxon>
        <taxon>Spiralia</taxon>
        <taxon>Lophotrochozoa</taxon>
        <taxon>Mollusca</taxon>
        <taxon>Bivalvia</taxon>
        <taxon>Autobranchia</taxon>
        <taxon>Heteroconchia</taxon>
        <taxon>Euheterodonta</taxon>
        <taxon>Imparidentia</taxon>
        <taxon>Neoheterodontei</taxon>
        <taxon>Myida</taxon>
        <taxon>Dreissenoidea</taxon>
        <taxon>Dreissenidae</taxon>
        <taxon>Dreissena</taxon>
    </lineage>
</organism>
<dbReference type="AlphaFoldDB" id="A0A9D4DIQ2"/>
<accession>A0A9D4DIQ2</accession>
<protein>
    <submittedName>
        <fullName evidence="2">Uncharacterized protein</fullName>
    </submittedName>
</protein>
<name>A0A9D4DIQ2_DREPO</name>
<reference evidence="2" key="2">
    <citation type="submission" date="2020-11" db="EMBL/GenBank/DDBJ databases">
        <authorList>
            <person name="McCartney M.A."/>
            <person name="Auch B."/>
            <person name="Kono T."/>
            <person name="Mallez S."/>
            <person name="Becker A."/>
            <person name="Gohl D.M."/>
            <person name="Silverstein K.A.T."/>
            <person name="Koren S."/>
            <person name="Bechman K.B."/>
            <person name="Herman A."/>
            <person name="Abrahante J.E."/>
            <person name="Garbe J."/>
        </authorList>
    </citation>
    <scope>NUCLEOTIDE SEQUENCE</scope>
    <source>
        <strain evidence="2">Duluth1</strain>
        <tissue evidence="2">Whole animal</tissue>
    </source>
</reference>
<dbReference type="EMBL" id="JAIWYP010000010">
    <property type="protein sequence ID" value="KAH3749999.1"/>
    <property type="molecule type" value="Genomic_DNA"/>
</dbReference>
<gene>
    <name evidence="2" type="ORF">DPMN_184515</name>
</gene>
<keyword evidence="3" id="KW-1185">Reference proteome</keyword>
<comment type="caution">
    <text evidence="2">The sequence shown here is derived from an EMBL/GenBank/DDBJ whole genome shotgun (WGS) entry which is preliminary data.</text>
</comment>
<evidence type="ECO:0000256" key="1">
    <source>
        <dbReference type="SAM" id="MobiDB-lite"/>
    </source>
</evidence>
<reference evidence="2" key="1">
    <citation type="journal article" date="2019" name="bioRxiv">
        <title>The Genome of the Zebra Mussel, Dreissena polymorpha: A Resource for Invasive Species Research.</title>
        <authorList>
            <person name="McCartney M.A."/>
            <person name="Auch B."/>
            <person name="Kono T."/>
            <person name="Mallez S."/>
            <person name="Zhang Y."/>
            <person name="Obille A."/>
            <person name="Becker A."/>
            <person name="Abrahante J.E."/>
            <person name="Garbe J."/>
            <person name="Badalamenti J.P."/>
            <person name="Herman A."/>
            <person name="Mangelson H."/>
            <person name="Liachko I."/>
            <person name="Sullivan S."/>
            <person name="Sone E.D."/>
            <person name="Koren S."/>
            <person name="Silverstein K.A.T."/>
            <person name="Beckman K.B."/>
            <person name="Gohl D.M."/>
        </authorList>
    </citation>
    <scope>NUCLEOTIDE SEQUENCE</scope>
    <source>
        <strain evidence="2">Duluth1</strain>
        <tissue evidence="2">Whole animal</tissue>
    </source>
</reference>
<sequence>MKFKSIHSVGIDISPNPETVSKKVSEQDMTDLLTNKIQDDTEVEFEELKRVEVEGKKKTKKVTSKNTKEENNQTYTTAVPRFITACF</sequence>
<evidence type="ECO:0000313" key="3">
    <source>
        <dbReference type="Proteomes" id="UP000828390"/>
    </source>
</evidence>
<proteinExistence type="predicted"/>
<dbReference type="Proteomes" id="UP000828390">
    <property type="component" value="Unassembled WGS sequence"/>
</dbReference>
<evidence type="ECO:0000313" key="2">
    <source>
        <dbReference type="EMBL" id="KAH3749999.1"/>
    </source>
</evidence>
<feature type="region of interest" description="Disordered" evidence="1">
    <location>
        <begin position="1"/>
        <end position="25"/>
    </location>
</feature>